<evidence type="ECO:0000313" key="3">
    <source>
        <dbReference type="Proteomes" id="UP000271974"/>
    </source>
</evidence>
<proteinExistence type="predicted"/>
<gene>
    <name evidence="2" type="ORF">EGW08_007280</name>
</gene>
<protein>
    <submittedName>
        <fullName evidence="2">Uncharacterized protein</fullName>
    </submittedName>
</protein>
<evidence type="ECO:0000256" key="1">
    <source>
        <dbReference type="SAM" id="MobiDB-lite"/>
    </source>
</evidence>
<sequence length="227" mass="25331">MYENVFSNRKAKQTFEKFYGILEATADGATCGANQRPEKPTARGRDYVIVKPGLPPTQNLPRRLTPGQARGCSSLSCALCLVVWPSQAIWQHPDLHYRLSDPRDDDGSRRRGQNPRPVRADPRDPRAGLTTPQGLRSTKLTVRAMNEGRVSVFTIALEGERVSALGRPFTTNSNSRRILKRYNREIKILLSFGALWCVNGVKHLSFVSPPGPYCNKQEESPGVVSRD</sequence>
<dbReference type="AlphaFoldDB" id="A0A3S1C7E7"/>
<keyword evidence="3" id="KW-1185">Reference proteome</keyword>
<accession>A0A3S1C7E7</accession>
<feature type="region of interest" description="Disordered" evidence="1">
    <location>
        <begin position="97"/>
        <end position="135"/>
    </location>
</feature>
<dbReference type="Proteomes" id="UP000271974">
    <property type="component" value="Unassembled WGS sequence"/>
</dbReference>
<reference evidence="2 3" key="1">
    <citation type="submission" date="2019-01" db="EMBL/GenBank/DDBJ databases">
        <title>A draft genome assembly of the solar-powered sea slug Elysia chlorotica.</title>
        <authorList>
            <person name="Cai H."/>
            <person name="Li Q."/>
            <person name="Fang X."/>
            <person name="Li J."/>
            <person name="Curtis N.E."/>
            <person name="Altenburger A."/>
            <person name="Shibata T."/>
            <person name="Feng M."/>
            <person name="Maeda T."/>
            <person name="Schwartz J.A."/>
            <person name="Shigenobu S."/>
            <person name="Lundholm N."/>
            <person name="Nishiyama T."/>
            <person name="Yang H."/>
            <person name="Hasebe M."/>
            <person name="Li S."/>
            <person name="Pierce S.K."/>
            <person name="Wang J."/>
        </authorList>
    </citation>
    <scope>NUCLEOTIDE SEQUENCE [LARGE SCALE GENOMIC DNA]</scope>
    <source>
        <strain evidence="2">EC2010</strain>
        <tissue evidence="2">Whole organism of an adult</tissue>
    </source>
</reference>
<name>A0A3S1C7E7_ELYCH</name>
<comment type="caution">
    <text evidence="2">The sequence shown here is derived from an EMBL/GenBank/DDBJ whole genome shotgun (WGS) entry which is preliminary data.</text>
</comment>
<evidence type="ECO:0000313" key="2">
    <source>
        <dbReference type="EMBL" id="RUS84969.1"/>
    </source>
</evidence>
<organism evidence="2 3">
    <name type="scientific">Elysia chlorotica</name>
    <name type="common">Eastern emerald elysia</name>
    <name type="synonym">Sea slug</name>
    <dbReference type="NCBI Taxonomy" id="188477"/>
    <lineage>
        <taxon>Eukaryota</taxon>
        <taxon>Metazoa</taxon>
        <taxon>Spiralia</taxon>
        <taxon>Lophotrochozoa</taxon>
        <taxon>Mollusca</taxon>
        <taxon>Gastropoda</taxon>
        <taxon>Heterobranchia</taxon>
        <taxon>Euthyneura</taxon>
        <taxon>Panpulmonata</taxon>
        <taxon>Sacoglossa</taxon>
        <taxon>Placobranchoidea</taxon>
        <taxon>Plakobranchidae</taxon>
        <taxon>Elysia</taxon>
    </lineage>
</organism>
<feature type="compositionally biased region" description="Basic and acidic residues" evidence="1">
    <location>
        <begin position="97"/>
        <end position="109"/>
    </location>
</feature>
<dbReference type="EMBL" id="RQTK01000187">
    <property type="protein sequence ID" value="RUS84969.1"/>
    <property type="molecule type" value="Genomic_DNA"/>
</dbReference>